<evidence type="ECO:0000256" key="2">
    <source>
        <dbReference type="ARBA" id="ARBA00023002"/>
    </source>
</evidence>
<evidence type="ECO:0000259" key="3">
    <source>
        <dbReference type="Pfam" id="PF01408"/>
    </source>
</evidence>
<evidence type="ECO:0000313" key="5">
    <source>
        <dbReference type="EMBL" id="SKA69600.1"/>
    </source>
</evidence>
<feature type="domain" description="Gfo/Idh/MocA-like oxidoreductase N-terminal" evidence="3">
    <location>
        <begin position="2"/>
        <end position="123"/>
    </location>
</feature>
<dbReference type="PANTHER" id="PTHR22604">
    <property type="entry name" value="OXIDOREDUCTASES"/>
    <property type="match status" value="1"/>
</dbReference>
<organism evidence="5 6">
    <name type="scientific">Succinivibrio dextrinosolvens DSM 3072</name>
    <dbReference type="NCBI Taxonomy" id="1123324"/>
    <lineage>
        <taxon>Bacteria</taxon>
        <taxon>Pseudomonadati</taxon>
        <taxon>Pseudomonadota</taxon>
        <taxon>Gammaproteobacteria</taxon>
        <taxon>Aeromonadales</taxon>
        <taxon>Succinivibrionaceae</taxon>
        <taxon>Succinivibrio</taxon>
    </lineage>
</organism>
<dbReference type="Gene3D" id="3.30.360.10">
    <property type="entry name" value="Dihydrodipicolinate Reductase, domain 2"/>
    <property type="match status" value="1"/>
</dbReference>
<dbReference type="Gene3D" id="3.40.50.720">
    <property type="entry name" value="NAD(P)-binding Rossmann-like Domain"/>
    <property type="match status" value="1"/>
</dbReference>
<dbReference type="InterPro" id="IPR055170">
    <property type="entry name" value="GFO_IDH_MocA-like_dom"/>
</dbReference>
<sequence length="328" mass="36614">MLNFAILGAGSIARVMATTINKMNSSGNNIVKLAAVASRSLDKSKLFASEFNIEKAYGSYDELYNDPSIDLVYIATPHNFHYEQCKSCLQHKKNVLCEKPFTVNVKQAKELLDMAAEKKLFITEGIWTRYQPMRRIIDDEIKSGIIGHPMMVTANLGYNMTRKERLLKPELAGGALLDVGIYALNFANMILGDPDEVDSSCIKNASGVDMSNSVTFTYKDTAKMAVLCSSALCVSDRFGMIHGSEGFIMVENINNPQSLKVFDKAYNLIKEIKAPEQLTGFEYEVEESAKAIKIGEIQCSSMPHEKILYMMNLMDSIRAQMGIKYPFE</sequence>
<dbReference type="PANTHER" id="PTHR22604:SF105">
    <property type="entry name" value="TRANS-1,2-DIHYDROBENZENE-1,2-DIOL DEHYDROGENASE"/>
    <property type="match status" value="1"/>
</dbReference>
<protein>
    <submittedName>
        <fullName evidence="5">Predicted dehydrogenase</fullName>
    </submittedName>
</protein>
<dbReference type="RefSeq" id="WP_078929517.1">
    <property type="nucleotide sequence ID" value="NZ_FUXX01000061.1"/>
</dbReference>
<proteinExistence type="inferred from homology"/>
<dbReference type="GO" id="GO:0016491">
    <property type="term" value="F:oxidoreductase activity"/>
    <property type="evidence" value="ECO:0007669"/>
    <property type="project" value="UniProtKB-KW"/>
</dbReference>
<keyword evidence="6" id="KW-1185">Reference proteome</keyword>
<dbReference type="Pfam" id="PF22725">
    <property type="entry name" value="GFO_IDH_MocA_C3"/>
    <property type="match status" value="1"/>
</dbReference>
<dbReference type="Proteomes" id="UP000242432">
    <property type="component" value="Unassembled WGS sequence"/>
</dbReference>
<dbReference type="SUPFAM" id="SSF51735">
    <property type="entry name" value="NAD(P)-binding Rossmann-fold domains"/>
    <property type="match status" value="1"/>
</dbReference>
<accession>A0A1T4VX58</accession>
<dbReference type="SUPFAM" id="SSF55347">
    <property type="entry name" value="Glyceraldehyde-3-phosphate dehydrogenase-like, C-terminal domain"/>
    <property type="match status" value="1"/>
</dbReference>
<reference evidence="6" key="1">
    <citation type="submission" date="2017-02" db="EMBL/GenBank/DDBJ databases">
        <authorList>
            <person name="Varghese N."/>
            <person name="Submissions S."/>
        </authorList>
    </citation>
    <scope>NUCLEOTIDE SEQUENCE [LARGE SCALE GENOMIC DNA]</scope>
    <source>
        <strain evidence="6">DSM 3072</strain>
    </source>
</reference>
<dbReference type="GO" id="GO:0000166">
    <property type="term" value="F:nucleotide binding"/>
    <property type="evidence" value="ECO:0007669"/>
    <property type="project" value="InterPro"/>
</dbReference>
<feature type="domain" description="GFO/IDH/MocA-like oxidoreductase" evidence="4">
    <location>
        <begin position="140"/>
        <end position="248"/>
    </location>
</feature>
<dbReference type="AlphaFoldDB" id="A0A1T4VX58"/>
<name>A0A1T4VX58_9GAMM</name>
<dbReference type="EMBL" id="FUXX01000061">
    <property type="protein sequence ID" value="SKA69600.1"/>
    <property type="molecule type" value="Genomic_DNA"/>
</dbReference>
<dbReference type="InterPro" id="IPR000683">
    <property type="entry name" value="Gfo/Idh/MocA-like_OxRdtase_N"/>
</dbReference>
<evidence type="ECO:0000313" key="6">
    <source>
        <dbReference type="Proteomes" id="UP000242432"/>
    </source>
</evidence>
<dbReference type="InterPro" id="IPR036291">
    <property type="entry name" value="NAD(P)-bd_dom_sf"/>
</dbReference>
<keyword evidence="2" id="KW-0560">Oxidoreductase</keyword>
<gene>
    <name evidence="5" type="ORF">SAMN02745213_02231</name>
</gene>
<comment type="similarity">
    <text evidence="1">Belongs to the Gfo/Idh/MocA family.</text>
</comment>
<dbReference type="STRING" id="83771.SAMN02910357_00478"/>
<dbReference type="InterPro" id="IPR050984">
    <property type="entry name" value="Gfo/Idh/MocA_domain"/>
</dbReference>
<evidence type="ECO:0000259" key="4">
    <source>
        <dbReference type="Pfam" id="PF22725"/>
    </source>
</evidence>
<dbReference type="Pfam" id="PF01408">
    <property type="entry name" value="GFO_IDH_MocA"/>
    <property type="match status" value="1"/>
</dbReference>
<evidence type="ECO:0000256" key="1">
    <source>
        <dbReference type="ARBA" id="ARBA00010928"/>
    </source>
</evidence>